<evidence type="ECO:0000313" key="3">
    <source>
        <dbReference type="EMBL" id="TKR87048.1"/>
    </source>
</evidence>
<comment type="caution">
    <text evidence="3">The sequence shown here is derived from an EMBL/GenBank/DDBJ whole genome shotgun (WGS) entry which is preliminary data.</text>
</comment>
<feature type="transmembrane region" description="Helical" evidence="2">
    <location>
        <begin position="178"/>
        <end position="197"/>
    </location>
</feature>
<keyword evidence="2" id="KW-0812">Transmembrane</keyword>
<keyword evidence="2" id="KW-1133">Transmembrane helix</keyword>
<gene>
    <name evidence="3" type="ORF">L596_011521</name>
</gene>
<organism evidence="3 4">
    <name type="scientific">Steinernema carpocapsae</name>
    <name type="common">Entomopathogenic nematode</name>
    <dbReference type="NCBI Taxonomy" id="34508"/>
    <lineage>
        <taxon>Eukaryota</taxon>
        <taxon>Metazoa</taxon>
        <taxon>Ecdysozoa</taxon>
        <taxon>Nematoda</taxon>
        <taxon>Chromadorea</taxon>
        <taxon>Rhabditida</taxon>
        <taxon>Tylenchina</taxon>
        <taxon>Panagrolaimomorpha</taxon>
        <taxon>Strongyloidoidea</taxon>
        <taxon>Steinernematidae</taxon>
        <taxon>Steinernema</taxon>
    </lineage>
</organism>
<sequence>MTFLLQTHFRPHRNDDRGRRCGQKRSDLRSSSQHDRGKHSHASFFCVSLPVSCFWCQKKANEGNNNADKVPAIQEVFEKAPKTTLAICCCIVGFALVDSVAATYSAILGLSTTHFEIPCYVTPFPDVKSVNSKKSHQLLRPLQRRHRLEQFRSLHRSQDPMCQIRAAGGCANLSFNSGGAHTFIFGRFLALFLINLVQVSQKRKYIA</sequence>
<dbReference type="EMBL" id="AZBU02000003">
    <property type="protein sequence ID" value="TKR87048.1"/>
    <property type="molecule type" value="Genomic_DNA"/>
</dbReference>
<feature type="compositionally biased region" description="Basic and acidic residues" evidence="1">
    <location>
        <begin position="12"/>
        <end position="35"/>
    </location>
</feature>
<keyword evidence="2" id="KW-0472">Membrane</keyword>
<proteinExistence type="predicted"/>
<dbReference type="AlphaFoldDB" id="A0A4U5NU56"/>
<evidence type="ECO:0000256" key="2">
    <source>
        <dbReference type="SAM" id="Phobius"/>
    </source>
</evidence>
<accession>A0A4U5NU56</accession>
<reference evidence="3 4" key="1">
    <citation type="journal article" date="2015" name="Genome Biol.">
        <title>Comparative genomics of Steinernema reveals deeply conserved gene regulatory networks.</title>
        <authorList>
            <person name="Dillman A.R."/>
            <person name="Macchietto M."/>
            <person name="Porter C.F."/>
            <person name="Rogers A."/>
            <person name="Williams B."/>
            <person name="Antoshechkin I."/>
            <person name="Lee M.M."/>
            <person name="Goodwin Z."/>
            <person name="Lu X."/>
            <person name="Lewis E.E."/>
            <person name="Goodrich-Blair H."/>
            <person name="Stock S.P."/>
            <person name="Adams B.J."/>
            <person name="Sternberg P.W."/>
            <person name="Mortazavi A."/>
        </authorList>
    </citation>
    <scope>NUCLEOTIDE SEQUENCE [LARGE SCALE GENOMIC DNA]</scope>
    <source>
        <strain evidence="3 4">ALL</strain>
    </source>
</reference>
<protein>
    <submittedName>
        <fullName evidence="3">Uncharacterized protein</fullName>
    </submittedName>
</protein>
<name>A0A4U5NU56_STECR</name>
<keyword evidence="4" id="KW-1185">Reference proteome</keyword>
<evidence type="ECO:0000256" key="1">
    <source>
        <dbReference type="SAM" id="MobiDB-lite"/>
    </source>
</evidence>
<feature type="region of interest" description="Disordered" evidence="1">
    <location>
        <begin position="11"/>
        <end position="38"/>
    </location>
</feature>
<evidence type="ECO:0000313" key="4">
    <source>
        <dbReference type="Proteomes" id="UP000298663"/>
    </source>
</evidence>
<reference evidence="3 4" key="2">
    <citation type="journal article" date="2019" name="G3 (Bethesda)">
        <title>Hybrid Assembly of the Genome of the Entomopathogenic Nematode Steinernema carpocapsae Identifies the X-Chromosome.</title>
        <authorList>
            <person name="Serra L."/>
            <person name="Macchietto M."/>
            <person name="Macias-Munoz A."/>
            <person name="McGill C.J."/>
            <person name="Rodriguez I.M."/>
            <person name="Rodriguez B."/>
            <person name="Murad R."/>
            <person name="Mortazavi A."/>
        </authorList>
    </citation>
    <scope>NUCLEOTIDE SEQUENCE [LARGE SCALE GENOMIC DNA]</scope>
    <source>
        <strain evidence="3 4">ALL</strain>
    </source>
</reference>
<dbReference type="Proteomes" id="UP000298663">
    <property type="component" value="Unassembled WGS sequence"/>
</dbReference>
<dbReference type="OrthoDB" id="655540at2759"/>